<reference evidence="1" key="1">
    <citation type="submission" date="2023-05" db="EMBL/GenBank/DDBJ databases">
        <title>Nepenthes gracilis genome sequencing.</title>
        <authorList>
            <person name="Fukushima K."/>
        </authorList>
    </citation>
    <scope>NUCLEOTIDE SEQUENCE</scope>
    <source>
        <strain evidence="1">SING2019-196</strain>
    </source>
</reference>
<dbReference type="GO" id="GO:0004497">
    <property type="term" value="F:monooxygenase activity"/>
    <property type="evidence" value="ECO:0007669"/>
    <property type="project" value="InterPro"/>
</dbReference>
<dbReference type="GO" id="GO:0005506">
    <property type="term" value="F:iron ion binding"/>
    <property type="evidence" value="ECO:0007669"/>
    <property type="project" value="InterPro"/>
</dbReference>
<dbReference type="SUPFAM" id="SSF48264">
    <property type="entry name" value="Cytochrome P450"/>
    <property type="match status" value="1"/>
</dbReference>
<dbReference type="InterPro" id="IPR001128">
    <property type="entry name" value="Cyt_P450"/>
</dbReference>
<keyword evidence="2" id="KW-1185">Reference proteome</keyword>
<protein>
    <recommendedName>
        <fullName evidence="3">Cytochrome P450</fullName>
    </recommendedName>
</protein>
<dbReference type="Proteomes" id="UP001279734">
    <property type="component" value="Unassembled WGS sequence"/>
</dbReference>
<sequence>MFAAGTDTTFIVLDWAMTELIMNPRAMRQAQAEVRKIIPKREQVSEKDLHQFYYLKAIIKETFRLHPRLGAFAKESIRDVTIDEYEIPAKIRVFINVWEIGRDPKSWESRRIQSEIAL</sequence>
<evidence type="ECO:0008006" key="3">
    <source>
        <dbReference type="Google" id="ProtNLM"/>
    </source>
</evidence>
<dbReference type="PRINTS" id="PR00385">
    <property type="entry name" value="P450"/>
</dbReference>
<name>A0AAD3RYV3_NEPGR</name>
<evidence type="ECO:0000313" key="1">
    <source>
        <dbReference type="EMBL" id="GMH01226.1"/>
    </source>
</evidence>
<dbReference type="GO" id="GO:0020037">
    <property type="term" value="F:heme binding"/>
    <property type="evidence" value="ECO:0007669"/>
    <property type="project" value="InterPro"/>
</dbReference>
<dbReference type="AlphaFoldDB" id="A0AAD3RYV3"/>
<dbReference type="Pfam" id="PF00067">
    <property type="entry name" value="p450"/>
    <property type="match status" value="1"/>
</dbReference>
<evidence type="ECO:0000313" key="2">
    <source>
        <dbReference type="Proteomes" id="UP001279734"/>
    </source>
</evidence>
<dbReference type="InterPro" id="IPR036396">
    <property type="entry name" value="Cyt_P450_sf"/>
</dbReference>
<comment type="caution">
    <text evidence="1">The sequence shown here is derived from an EMBL/GenBank/DDBJ whole genome shotgun (WGS) entry which is preliminary data.</text>
</comment>
<dbReference type="EMBL" id="BSYO01000002">
    <property type="protein sequence ID" value="GMH01226.1"/>
    <property type="molecule type" value="Genomic_DNA"/>
</dbReference>
<accession>A0AAD3RYV3</accession>
<gene>
    <name evidence="1" type="ORF">Nepgr_003065</name>
</gene>
<dbReference type="GO" id="GO:0016705">
    <property type="term" value="F:oxidoreductase activity, acting on paired donors, with incorporation or reduction of molecular oxygen"/>
    <property type="evidence" value="ECO:0007669"/>
    <property type="project" value="InterPro"/>
</dbReference>
<dbReference type="PANTHER" id="PTHR47952">
    <property type="entry name" value="TRYPTAMINE 5-HYDROXYLASE"/>
    <property type="match status" value="1"/>
</dbReference>
<dbReference type="Gene3D" id="1.10.630.10">
    <property type="entry name" value="Cytochrome P450"/>
    <property type="match status" value="1"/>
</dbReference>
<proteinExistence type="predicted"/>
<dbReference type="PANTHER" id="PTHR47952:SF1">
    <property type="entry name" value="TRYPTAMINE 5-HYDROXYLASE"/>
    <property type="match status" value="1"/>
</dbReference>
<organism evidence="1 2">
    <name type="scientific">Nepenthes gracilis</name>
    <name type="common">Slender pitcher plant</name>
    <dbReference type="NCBI Taxonomy" id="150966"/>
    <lineage>
        <taxon>Eukaryota</taxon>
        <taxon>Viridiplantae</taxon>
        <taxon>Streptophyta</taxon>
        <taxon>Embryophyta</taxon>
        <taxon>Tracheophyta</taxon>
        <taxon>Spermatophyta</taxon>
        <taxon>Magnoliopsida</taxon>
        <taxon>eudicotyledons</taxon>
        <taxon>Gunneridae</taxon>
        <taxon>Pentapetalae</taxon>
        <taxon>Caryophyllales</taxon>
        <taxon>Nepenthaceae</taxon>
        <taxon>Nepenthes</taxon>
    </lineage>
</organism>